<evidence type="ECO:0000256" key="2">
    <source>
        <dbReference type="SAM" id="SignalP"/>
    </source>
</evidence>
<evidence type="ECO:0000256" key="1">
    <source>
        <dbReference type="SAM" id="MobiDB-lite"/>
    </source>
</evidence>
<dbReference type="Proteomes" id="UP000029590">
    <property type="component" value="Unassembled WGS sequence"/>
</dbReference>
<evidence type="ECO:0000313" key="3">
    <source>
        <dbReference type="EMBL" id="KGC15694.1"/>
    </source>
</evidence>
<gene>
    <name evidence="3" type="ORF">DM48_572</name>
</gene>
<feature type="chain" id="PRO_5043329913" evidence="2">
    <location>
        <begin position="22"/>
        <end position="184"/>
    </location>
</feature>
<dbReference type="EMBL" id="JPGG01000016">
    <property type="protein sequence ID" value="KGC15694.1"/>
    <property type="molecule type" value="Genomic_DNA"/>
</dbReference>
<feature type="signal peptide" evidence="2">
    <location>
        <begin position="1"/>
        <end position="21"/>
    </location>
</feature>
<proteinExistence type="predicted"/>
<evidence type="ECO:0000313" key="4">
    <source>
        <dbReference type="Proteomes" id="UP000029590"/>
    </source>
</evidence>
<keyword evidence="2" id="KW-0732">Signal</keyword>
<dbReference type="RefSeq" id="WP_036054635.1">
    <property type="nucleotide sequence ID" value="NZ_CADEVY010000005.1"/>
</dbReference>
<reference evidence="3 4" key="1">
    <citation type="submission" date="2014-04" db="EMBL/GenBank/DDBJ databases">
        <authorList>
            <person name="Bishop-Lilly K.A."/>
            <person name="Broomall S.M."/>
            <person name="Chain P.S."/>
            <person name="Chertkov O."/>
            <person name="Coyne S.R."/>
            <person name="Daligault H.E."/>
            <person name="Davenport K.W."/>
            <person name="Erkkila T."/>
            <person name="Frey K.G."/>
            <person name="Gibbons H.S."/>
            <person name="Gu W."/>
            <person name="Jaissle J."/>
            <person name="Johnson S.L."/>
            <person name="Koroleva G.I."/>
            <person name="Ladner J.T."/>
            <person name="Lo C.-C."/>
            <person name="Minogue T.D."/>
            <person name="Munk C."/>
            <person name="Palacios G.F."/>
            <person name="Redden C.L."/>
            <person name="Rosenzweig C.N."/>
            <person name="Scholz M.B."/>
            <person name="Teshima H."/>
            <person name="Xu Y."/>
        </authorList>
    </citation>
    <scope>NUCLEOTIDE SEQUENCE [LARGE SCALE GENOMIC DNA]</scope>
    <source>
        <strain evidence="4">gladioli</strain>
    </source>
</reference>
<name>A0AAW3F378_BURGA</name>
<comment type="caution">
    <text evidence="3">The sequence shown here is derived from an EMBL/GenBank/DDBJ whole genome shotgun (WGS) entry which is preliminary data.</text>
</comment>
<protein>
    <submittedName>
        <fullName evidence="3">Uncharacterized protein</fullName>
    </submittedName>
</protein>
<dbReference type="AlphaFoldDB" id="A0AAW3F378"/>
<dbReference type="KEGG" id="bgo:BM43_7192"/>
<accession>A0AAW3F378</accession>
<feature type="region of interest" description="Disordered" evidence="1">
    <location>
        <begin position="163"/>
        <end position="184"/>
    </location>
</feature>
<organism evidence="3 4">
    <name type="scientific">Burkholderia gladioli</name>
    <name type="common">Pseudomonas marginata</name>
    <name type="synonym">Phytomonas marginata</name>
    <dbReference type="NCBI Taxonomy" id="28095"/>
    <lineage>
        <taxon>Bacteria</taxon>
        <taxon>Pseudomonadati</taxon>
        <taxon>Pseudomonadota</taxon>
        <taxon>Betaproteobacteria</taxon>
        <taxon>Burkholderiales</taxon>
        <taxon>Burkholderiaceae</taxon>
        <taxon>Burkholderia</taxon>
    </lineage>
</organism>
<sequence>MRLHSAIMAGALVLAPVLAFAAQPVFVQVDGRTVAAQETSRIVQTADGPAHVKTWSWHSPNGEASFVMQSSTGGMPPADLRRMQARMQMQMVQMAAMQARMQAQMQALQQALQQAALGGMPAFAAGAPLDAMFAGPPVVLMQMPQPVLYLVPVAPPARTVAPARTPAPMPAAPGPATRKPGLEV</sequence>